<feature type="transmembrane region" description="Helical" evidence="7">
    <location>
        <begin position="58"/>
        <end position="74"/>
    </location>
</feature>
<feature type="transmembrane region" description="Helical" evidence="7">
    <location>
        <begin position="312"/>
        <end position="334"/>
    </location>
</feature>
<evidence type="ECO:0000313" key="9">
    <source>
        <dbReference type="EMBL" id="SHG27721.1"/>
    </source>
</evidence>
<dbReference type="PANTHER" id="PTHR42718:SF46">
    <property type="entry name" value="BLR6921 PROTEIN"/>
    <property type="match status" value="1"/>
</dbReference>
<keyword evidence="3" id="KW-1003">Cell membrane</keyword>
<dbReference type="InterPro" id="IPR011701">
    <property type="entry name" value="MFS"/>
</dbReference>
<feature type="transmembrane region" description="Helical" evidence="7">
    <location>
        <begin position="145"/>
        <end position="166"/>
    </location>
</feature>
<evidence type="ECO:0000256" key="1">
    <source>
        <dbReference type="ARBA" id="ARBA00004651"/>
    </source>
</evidence>
<dbReference type="InterPro" id="IPR004638">
    <property type="entry name" value="EmrB-like"/>
</dbReference>
<dbReference type="PANTHER" id="PTHR42718">
    <property type="entry name" value="MAJOR FACILITATOR SUPERFAMILY MULTIDRUG TRANSPORTER MFSC"/>
    <property type="match status" value="1"/>
</dbReference>
<evidence type="ECO:0000259" key="8">
    <source>
        <dbReference type="PROSITE" id="PS50850"/>
    </source>
</evidence>
<dbReference type="Proteomes" id="UP000186132">
    <property type="component" value="Unassembled WGS sequence"/>
</dbReference>
<keyword evidence="10" id="KW-1185">Reference proteome</keyword>
<feature type="transmembrane region" description="Helical" evidence="7">
    <location>
        <begin position="172"/>
        <end position="194"/>
    </location>
</feature>
<feature type="transmembrane region" description="Helical" evidence="7">
    <location>
        <begin position="233"/>
        <end position="256"/>
    </location>
</feature>
<dbReference type="RefSeq" id="WP_073388977.1">
    <property type="nucleotide sequence ID" value="NZ_FQVU01000002.1"/>
</dbReference>
<evidence type="ECO:0000256" key="6">
    <source>
        <dbReference type="ARBA" id="ARBA00023136"/>
    </source>
</evidence>
<dbReference type="EMBL" id="FQVU01000002">
    <property type="protein sequence ID" value="SHG27721.1"/>
    <property type="molecule type" value="Genomic_DNA"/>
</dbReference>
<evidence type="ECO:0000313" key="10">
    <source>
        <dbReference type="Proteomes" id="UP000186132"/>
    </source>
</evidence>
<protein>
    <submittedName>
        <fullName evidence="9">Drug resistance transporter, EmrB/QacA subfamily</fullName>
    </submittedName>
</protein>
<proteinExistence type="predicted"/>
<feature type="transmembrane region" description="Helical" evidence="7">
    <location>
        <begin position="406"/>
        <end position="428"/>
    </location>
</feature>
<dbReference type="PRINTS" id="PR01036">
    <property type="entry name" value="TCRTETB"/>
</dbReference>
<dbReference type="PROSITE" id="PS50850">
    <property type="entry name" value="MFS"/>
    <property type="match status" value="1"/>
</dbReference>
<evidence type="ECO:0000256" key="7">
    <source>
        <dbReference type="SAM" id="Phobius"/>
    </source>
</evidence>
<feature type="transmembrane region" description="Helical" evidence="7">
    <location>
        <begin position="454"/>
        <end position="473"/>
    </location>
</feature>
<feature type="transmembrane region" description="Helical" evidence="7">
    <location>
        <begin position="366"/>
        <end position="385"/>
    </location>
</feature>
<feature type="transmembrane region" description="Helical" evidence="7">
    <location>
        <begin position="277"/>
        <end position="300"/>
    </location>
</feature>
<feature type="transmembrane region" description="Helical" evidence="7">
    <location>
        <begin position="18"/>
        <end position="38"/>
    </location>
</feature>
<keyword evidence="5 7" id="KW-1133">Transmembrane helix</keyword>
<evidence type="ECO:0000256" key="3">
    <source>
        <dbReference type="ARBA" id="ARBA00022475"/>
    </source>
</evidence>
<dbReference type="AlphaFoldDB" id="A0A1M5IHI7"/>
<dbReference type="CDD" id="cd17321">
    <property type="entry name" value="MFS_MMR_MDR_like"/>
    <property type="match status" value="1"/>
</dbReference>
<evidence type="ECO:0000256" key="4">
    <source>
        <dbReference type="ARBA" id="ARBA00022692"/>
    </source>
</evidence>
<dbReference type="GO" id="GO:0005886">
    <property type="term" value="C:plasma membrane"/>
    <property type="evidence" value="ECO:0007669"/>
    <property type="project" value="UniProtKB-SubCell"/>
</dbReference>
<dbReference type="InterPro" id="IPR036259">
    <property type="entry name" value="MFS_trans_sf"/>
</dbReference>
<feature type="transmembrane region" description="Helical" evidence="7">
    <location>
        <begin position="341"/>
        <end position="360"/>
    </location>
</feature>
<keyword evidence="6 7" id="KW-0472">Membrane</keyword>
<dbReference type="Gene3D" id="1.20.1250.20">
    <property type="entry name" value="MFS general substrate transporter like domains"/>
    <property type="match status" value="1"/>
</dbReference>
<feature type="domain" description="Major facilitator superfamily (MFS) profile" evidence="8">
    <location>
        <begin position="20"/>
        <end position="477"/>
    </location>
</feature>
<gene>
    <name evidence="9" type="ORF">SAMN05443575_1895</name>
</gene>
<reference evidence="9 10" key="1">
    <citation type="submission" date="2016-11" db="EMBL/GenBank/DDBJ databases">
        <authorList>
            <person name="Jaros S."/>
            <person name="Januszkiewicz K."/>
            <person name="Wedrychowicz H."/>
        </authorList>
    </citation>
    <scope>NUCLEOTIDE SEQUENCE [LARGE SCALE GENOMIC DNA]</scope>
    <source>
        <strain evidence="9 10">DSM 45627</strain>
    </source>
</reference>
<keyword evidence="2" id="KW-0813">Transport</keyword>
<evidence type="ECO:0000256" key="5">
    <source>
        <dbReference type="ARBA" id="ARBA00022989"/>
    </source>
</evidence>
<feature type="transmembrane region" description="Helical" evidence="7">
    <location>
        <begin position="86"/>
        <end position="105"/>
    </location>
</feature>
<evidence type="ECO:0000256" key="2">
    <source>
        <dbReference type="ARBA" id="ARBA00022448"/>
    </source>
</evidence>
<dbReference type="InterPro" id="IPR020846">
    <property type="entry name" value="MFS_dom"/>
</dbReference>
<organism evidence="9 10">
    <name type="scientific">Jatrophihabitans endophyticus</name>
    <dbReference type="NCBI Taxonomy" id="1206085"/>
    <lineage>
        <taxon>Bacteria</taxon>
        <taxon>Bacillati</taxon>
        <taxon>Actinomycetota</taxon>
        <taxon>Actinomycetes</taxon>
        <taxon>Jatrophihabitantales</taxon>
        <taxon>Jatrophihabitantaceae</taxon>
        <taxon>Jatrophihabitans</taxon>
    </lineage>
</organism>
<accession>A0A1M5IHI7</accession>
<feature type="transmembrane region" description="Helical" evidence="7">
    <location>
        <begin position="206"/>
        <end position="227"/>
    </location>
</feature>
<comment type="subcellular location">
    <subcellularLocation>
        <location evidence="1">Cell membrane</location>
        <topology evidence="1">Multi-pass membrane protein</topology>
    </subcellularLocation>
</comment>
<sequence>MSDQTHTSHDTAQDPHRWLILAVVGVAQLMVVLDATIVNIALPSAQRDLGFSIDDRQWVVSSYAIAFGALLLLGGRLGDLFGRRRLLVLGLIGFAGASAVGGAAGNFETLIAARIAQGVFGALLAPAALATVATSFTNPAERGKAFGIFSAIAGVGAGAGLLLGGVLTDLLSWRWCLYVNIVFALVAVVGTRVMKGDDSGVSRHRVLDLPGAVTATGGLFLLVFGVSRAETSGWGSASTIAFLVAGAALLVVFALVERRSSHPLLPPRVVADPARTGSYFAIAMLGVTIFGVFLFLTFYLQQNLDYSPLKSGLAFMPLNLTILAVSGVTATQLLPKVGPRILISAGLMFAAVAAVLLAQLDTSSGYVGGVLPALFAAGIGAGFLFPTTFAAGTAGVDRHDAGVASAMVNTAQQVGGSVGIAFLSTIFADSLKDTFAENPRTNPAGAAIDGYTTVFWWAAAISAAAAVIAFVLVRNSPAADGSSDAEPASPAAMH</sequence>
<dbReference type="NCBIfam" id="TIGR00711">
    <property type="entry name" value="efflux_EmrB"/>
    <property type="match status" value="1"/>
</dbReference>
<keyword evidence="4 7" id="KW-0812">Transmembrane</keyword>
<dbReference type="GO" id="GO:0022857">
    <property type="term" value="F:transmembrane transporter activity"/>
    <property type="evidence" value="ECO:0007669"/>
    <property type="project" value="InterPro"/>
</dbReference>
<dbReference type="STRING" id="1206085.SAMN05443575_1895"/>
<dbReference type="Pfam" id="PF07690">
    <property type="entry name" value="MFS_1"/>
    <property type="match status" value="1"/>
</dbReference>
<dbReference type="Gene3D" id="1.20.1720.10">
    <property type="entry name" value="Multidrug resistance protein D"/>
    <property type="match status" value="1"/>
</dbReference>
<dbReference type="SUPFAM" id="SSF103473">
    <property type="entry name" value="MFS general substrate transporter"/>
    <property type="match status" value="1"/>
</dbReference>
<feature type="transmembrane region" description="Helical" evidence="7">
    <location>
        <begin position="111"/>
        <end position="133"/>
    </location>
</feature>
<name>A0A1M5IHI7_9ACTN</name>